<evidence type="ECO:0000313" key="1">
    <source>
        <dbReference type="EMBL" id="KAG5609659.1"/>
    </source>
</evidence>
<evidence type="ECO:0000313" key="2">
    <source>
        <dbReference type="Proteomes" id="UP000824120"/>
    </source>
</evidence>
<dbReference type="EMBL" id="JACXVP010000004">
    <property type="protein sequence ID" value="KAG5609659.1"/>
    <property type="molecule type" value="Genomic_DNA"/>
</dbReference>
<protein>
    <submittedName>
        <fullName evidence="1">Uncharacterized protein</fullName>
    </submittedName>
</protein>
<comment type="caution">
    <text evidence="1">The sequence shown here is derived from an EMBL/GenBank/DDBJ whole genome shotgun (WGS) entry which is preliminary data.</text>
</comment>
<accession>A0A9J5Z9I0</accession>
<reference evidence="1 2" key="1">
    <citation type="submission" date="2020-09" db="EMBL/GenBank/DDBJ databases">
        <title>De no assembly of potato wild relative species, Solanum commersonii.</title>
        <authorList>
            <person name="Cho K."/>
        </authorList>
    </citation>
    <scope>NUCLEOTIDE SEQUENCE [LARGE SCALE GENOMIC DNA]</scope>
    <source>
        <strain evidence="1">LZ3.2</strain>
        <tissue evidence="1">Leaf</tissue>
    </source>
</reference>
<sequence>MDVGDSVRAPREDSALLCNKSSHLLFVIFHLGIPIDLPLTLNTPSVWLTSHWSRILIPWYWY</sequence>
<organism evidence="1 2">
    <name type="scientific">Solanum commersonii</name>
    <name type="common">Commerson's wild potato</name>
    <name type="synonym">Commerson's nightshade</name>
    <dbReference type="NCBI Taxonomy" id="4109"/>
    <lineage>
        <taxon>Eukaryota</taxon>
        <taxon>Viridiplantae</taxon>
        <taxon>Streptophyta</taxon>
        <taxon>Embryophyta</taxon>
        <taxon>Tracheophyta</taxon>
        <taxon>Spermatophyta</taxon>
        <taxon>Magnoliopsida</taxon>
        <taxon>eudicotyledons</taxon>
        <taxon>Gunneridae</taxon>
        <taxon>Pentapetalae</taxon>
        <taxon>asterids</taxon>
        <taxon>lamiids</taxon>
        <taxon>Solanales</taxon>
        <taxon>Solanaceae</taxon>
        <taxon>Solanoideae</taxon>
        <taxon>Solaneae</taxon>
        <taxon>Solanum</taxon>
    </lineage>
</organism>
<dbReference type="AlphaFoldDB" id="A0A9J5Z9I0"/>
<gene>
    <name evidence="1" type="ORF">H5410_020940</name>
</gene>
<keyword evidence="2" id="KW-1185">Reference proteome</keyword>
<dbReference type="Proteomes" id="UP000824120">
    <property type="component" value="Chromosome 4"/>
</dbReference>
<proteinExistence type="predicted"/>
<name>A0A9J5Z9I0_SOLCO</name>